<dbReference type="AlphaFoldDB" id="A0A0A8ZHD5"/>
<organism evidence="2">
    <name type="scientific">Arundo donax</name>
    <name type="common">Giant reed</name>
    <name type="synonym">Donax arundinaceus</name>
    <dbReference type="NCBI Taxonomy" id="35708"/>
    <lineage>
        <taxon>Eukaryota</taxon>
        <taxon>Viridiplantae</taxon>
        <taxon>Streptophyta</taxon>
        <taxon>Embryophyta</taxon>
        <taxon>Tracheophyta</taxon>
        <taxon>Spermatophyta</taxon>
        <taxon>Magnoliopsida</taxon>
        <taxon>Liliopsida</taxon>
        <taxon>Poales</taxon>
        <taxon>Poaceae</taxon>
        <taxon>PACMAD clade</taxon>
        <taxon>Arundinoideae</taxon>
        <taxon>Arundineae</taxon>
        <taxon>Arundo</taxon>
    </lineage>
</organism>
<evidence type="ECO:0000256" key="1">
    <source>
        <dbReference type="SAM" id="SignalP"/>
    </source>
</evidence>
<dbReference type="EMBL" id="GBRH01263603">
    <property type="protein sequence ID" value="JAD34292.1"/>
    <property type="molecule type" value="Transcribed_RNA"/>
</dbReference>
<reference evidence="2" key="2">
    <citation type="journal article" date="2015" name="Data Brief">
        <title>Shoot transcriptome of the giant reed, Arundo donax.</title>
        <authorList>
            <person name="Barrero R.A."/>
            <person name="Guerrero F.D."/>
            <person name="Moolhuijzen P."/>
            <person name="Goolsby J.A."/>
            <person name="Tidwell J."/>
            <person name="Bellgard S.E."/>
            <person name="Bellgard M.I."/>
        </authorList>
    </citation>
    <scope>NUCLEOTIDE SEQUENCE</scope>
    <source>
        <tissue evidence="2">Shoot tissue taken approximately 20 cm above the soil surface</tissue>
    </source>
</reference>
<feature type="chain" id="PRO_5002059975" description="Secreted protein" evidence="1">
    <location>
        <begin position="20"/>
        <end position="64"/>
    </location>
</feature>
<evidence type="ECO:0000313" key="2">
    <source>
        <dbReference type="EMBL" id="JAD34292.1"/>
    </source>
</evidence>
<evidence type="ECO:0008006" key="3">
    <source>
        <dbReference type="Google" id="ProtNLM"/>
    </source>
</evidence>
<sequence>MPIVPTSLVFALLPLFCEVFNHGTSSMYRIDQVNCKCVTPFFSAQACKFHGTEMYCFEVRPEST</sequence>
<proteinExistence type="predicted"/>
<keyword evidence="1" id="KW-0732">Signal</keyword>
<name>A0A0A8ZHD5_ARUDO</name>
<accession>A0A0A8ZHD5</accession>
<feature type="signal peptide" evidence="1">
    <location>
        <begin position="1"/>
        <end position="19"/>
    </location>
</feature>
<protein>
    <recommendedName>
        <fullName evidence="3">Secreted protein</fullName>
    </recommendedName>
</protein>
<reference evidence="2" key="1">
    <citation type="submission" date="2014-09" db="EMBL/GenBank/DDBJ databases">
        <authorList>
            <person name="Magalhaes I.L.F."/>
            <person name="Oliveira U."/>
            <person name="Santos F.R."/>
            <person name="Vidigal T.H.D.A."/>
            <person name="Brescovit A.D."/>
            <person name="Santos A.J."/>
        </authorList>
    </citation>
    <scope>NUCLEOTIDE SEQUENCE</scope>
    <source>
        <tissue evidence="2">Shoot tissue taken approximately 20 cm above the soil surface</tissue>
    </source>
</reference>